<evidence type="ECO:0000313" key="2">
    <source>
        <dbReference type="EMBL" id="KAK9704540.1"/>
    </source>
</evidence>
<feature type="compositionally biased region" description="Polar residues" evidence="1">
    <location>
        <begin position="549"/>
        <end position="558"/>
    </location>
</feature>
<evidence type="ECO:0000313" key="3">
    <source>
        <dbReference type="Proteomes" id="UP001479436"/>
    </source>
</evidence>
<gene>
    <name evidence="2" type="ORF">K7432_010132</name>
</gene>
<name>A0ABR2VWE8_9FUNG</name>
<organism evidence="2 3">
    <name type="scientific">Basidiobolus ranarum</name>
    <dbReference type="NCBI Taxonomy" id="34480"/>
    <lineage>
        <taxon>Eukaryota</taxon>
        <taxon>Fungi</taxon>
        <taxon>Fungi incertae sedis</taxon>
        <taxon>Zoopagomycota</taxon>
        <taxon>Entomophthoromycotina</taxon>
        <taxon>Basidiobolomycetes</taxon>
        <taxon>Basidiobolales</taxon>
        <taxon>Basidiobolaceae</taxon>
        <taxon>Basidiobolus</taxon>
    </lineage>
</organism>
<feature type="region of interest" description="Disordered" evidence="1">
    <location>
        <begin position="533"/>
        <end position="558"/>
    </location>
</feature>
<proteinExistence type="predicted"/>
<protein>
    <submittedName>
        <fullName evidence="2">Uncharacterized protein</fullName>
    </submittedName>
</protein>
<feature type="region of interest" description="Disordered" evidence="1">
    <location>
        <begin position="394"/>
        <end position="439"/>
    </location>
</feature>
<sequence length="558" mass="63956">MEVIHLLSSHWDQFDRRVYLNDPSADLLHSKVEFDIQSTQLSELISNLLGWIQSEKHARLRTRALDMLTDISHSVIGTLTILSNPDFCYAINAIMNDTMKELSLGSQQPFVLEKLKQTLGLTKQLYDQWRSHATANQTNEDIKITLFANLLGPFKTCIELGQACQEVLKSSENSMDEATELLKPLCELLHWLLEVTQSLHLESNSGSYRFDERFDGIEACFVGLEGIFQTRKRSLADFLKSRDWTSSPIWEDFVYHDDYEEMFYFSKEVQDFKVYAHRMFPGFSSRKRVKVYEEESDEEGAPVIIPFEPHHVSTLAREEPHRKNLGGGKAYQNNEFRNPYGVRKANAARLPSVHVDDFLKKPHHEPFHAPVSLPMSNQPPDNFNPLAHSYEHPNFRPLDTSPQSNPRGRMNPANPRPSSVGMNNWPPEGRQYRPGPGPGYPDPLLANPMRGPPLNEFEMNRRGAFQRFPNGIPPGPGVPSPYYNPHFYQGVPPNQGYAYERPFFPGAAPNQFFDPNHQPRPRYPINPSHMEFREQMEPGNPRFRPGPNLRSNGTGRTM</sequence>
<dbReference type="Proteomes" id="UP001479436">
    <property type="component" value="Unassembled WGS sequence"/>
</dbReference>
<reference evidence="2 3" key="1">
    <citation type="submission" date="2023-04" db="EMBL/GenBank/DDBJ databases">
        <title>Genome of Basidiobolus ranarum AG-B5.</title>
        <authorList>
            <person name="Stajich J.E."/>
            <person name="Carter-House D."/>
            <person name="Gryganskyi A."/>
        </authorList>
    </citation>
    <scope>NUCLEOTIDE SEQUENCE [LARGE SCALE GENOMIC DNA]</scope>
    <source>
        <strain evidence="2 3">AG-B5</strain>
    </source>
</reference>
<comment type="caution">
    <text evidence="2">The sequence shown here is derived from an EMBL/GenBank/DDBJ whole genome shotgun (WGS) entry which is preliminary data.</text>
</comment>
<dbReference type="EMBL" id="JASJQH010007550">
    <property type="protein sequence ID" value="KAK9704540.1"/>
    <property type="molecule type" value="Genomic_DNA"/>
</dbReference>
<keyword evidence="3" id="KW-1185">Reference proteome</keyword>
<accession>A0ABR2VWE8</accession>
<evidence type="ECO:0000256" key="1">
    <source>
        <dbReference type="SAM" id="MobiDB-lite"/>
    </source>
</evidence>